<dbReference type="PROSITE" id="PS00494">
    <property type="entry name" value="BACTERIAL_LUCIFERASE"/>
    <property type="match status" value="1"/>
</dbReference>
<feature type="non-terminal residue" evidence="3">
    <location>
        <position position="1"/>
    </location>
</feature>
<reference evidence="3" key="1">
    <citation type="journal article" date="2006" name="FEMS Microbiol. Lett.">
        <title>LuxA gene of light organ symbionts of the bioluminescent fish Acropoma japonicum (Acropomatidae) and Siphamia versicolor (Apogonidae) forms a lineage closely related to that of Photobacterium leiognathi ssp. mandapamensis.</title>
        <authorList>
            <person name="Wada M."/>
            <person name="Kamiya A."/>
            <person name="Uchiyama N."/>
            <person name="Yoshizawa S."/>
            <person name="Kita-Tsukamoto K."/>
            <person name="Ikejima K."/>
            <person name="Yu R."/>
            <person name="Imada C."/>
            <person name="Karatani H."/>
            <person name="Mizuno N."/>
            <person name="Suzuki Y."/>
            <person name="Nishida M."/>
            <person name="Kogure K."/>
        </authorList>
    </citation>
    <scope>NUCLEOTIDE SEQUENCE</scope>
    <source>
        <strain evidence="3">LC1_113</strain>
    </source>
</reference>
<accession>Q18P98</accession>
<dbReference type="GO" id="GO:0047646">
    <property type="term" value="F:alkanal monooxygenase (FMN-linked) activity"/>
    <property type="evidence" value="ECO:0007669"/>
    <property type="project" value="InterPro"/>
</dbReference>
<dbReference type="SUPFAM" id="SSF51679">
    <property type="entry name" value="Bacterial luciferase-like"/>
    <property type="match status" value="1"/>
</dbReference>
<evidence type="ECO:0000259" key="2">
    <source>
        <dbReference type="Pfam" id="PF00296"/>
    </source>
</evidence>
<protein>
    <submittedName>
        <fullName evidence="3">Non fluorescent protein</fullName>
    </submittedName>
</protein>
<sequence length="243" mass="28056">KNQEKSIIINNRIIKMTKWNYGVFFLNFYHVGQQEPSLTMSNALETLRIMDEDTSIYDVVAFSEHHIDKSYNDETKLAPFVSLGKQIHVLATSPETVVKAAKYGMPLLFKWDDSQQKRIELLNHYQAAAAKFNVDIAGVRHRLMLFVNVNDNPTQAKAELSIYLEDYLSYTQAETSIDESINSNAACNFDTCLHHVAEMAQGLNNKVDFLFCFESMKDQENKKSLMINFDKRVINYRKEHNLN</sequence>
<evidence type="ECO:0000313" key="3">
    <source>
        <dbReference type="EMBL" id="BAE96410.1"/>
    </source>
</evidence>
<dbReference type="AlphaFoldDB" id="Q18P98"/>
<gene>
    <name evidence="3" type="primary">luxF</name>
</gene>
<feature type="domain" description="Luciferase-like" evidence="2">
    <location>
        <begin position="85"/>
        <end position="171"/>
    </location>
</feature>
<keyword evidence="1" id="KW-0285">Flavoprotein</keyword>
<dbReference type="InterPro" id="IPR002103">
    <property type="entry name" value="Luciferase_bac/NFP"/>
</dbReference>
<dbReference type="Pfam" id="PF00296">
    <property type="entry name" value="Bac_luciferase"/>
    <property type="match status" value="1"/>
</dbReference>
<proteinExistence type="predicted"/>
<evidence type="ECO:0000256" key="1">
    <source>
        <dbReference type="ARBA" id="ARBA00022630"/>
    </source>
</evidence>
<feature type="non-terminal residue" evidence="3">
    <location>
        <position position="243"/>
    </location>
</feature>
<dbReference type="InterPro" id="IPR018235">
    <property type="entry name" value="Bacterial_luciferase_CS"/>
</dbReference>
<dbReference type="EMBL" id="AB244789">
    <property type="protein sequence ID" value="BAE96410.1"/>
    <property type="molecule type" value="Genomic_DNA"/>
</dbReference>
<dbReference type="PRINTS" id="PR00089">
    <property type="entry name" value="LUCIFERASE"/>
</dbReference>
<dbReference type="Gene3D" id="3.20.20.30">
    <property type="entry name" value="Luciferase-like domain"/>
    <property type="match status" value="1"/>
</dbReference>
<dbReference type="CDD" id="cd00347">
    <property type="entry name" value="Flavin_utilizing_monoxygenases"/>
    <property type="match status" value="1"/>
</dbReference>
<dbReference type="SMR" id="Q18P98"/>
<name>Q18P98_PHOLE</name>
<dbReference type="InterPro" id="IPR011251">
    <property type="entry name" value="Luciferase-like_dom"/>
</dbReference>
<organism evidence="3">
    <name type="scientific">Photobacterium leiognathi</name>
    <dbReference type="NCBI Taxonomy" id="553611"/>
    <lineage>
        <taxon>Bacteria</taxon>
        <taxon>Pseudomonadati</taxon>
        <taxon>Pseudomonadota</taxon>
        <taxon>Gammaproteobacteria</taxon>
        <taxon>Vibrionales</taxon>
        <taxon>Vibrionaceae</taxon>
        <taxon>Photobacterium</taxon>
    </lineage>
</organism>
<dbReference type="InterPro" id="IPR036661">
    <property type="entry name" value="Luciferase-like_sf"/>
</dbReference>